<feature type="domain" description="C2H2-type" evidence="9">
    <location>
        <begin position="209"/>
        <end position="236"/>
    </location>
</feature>
<feature type="compositionally biased region" description="Basic residues" evidence="8">
    <location>
        <begin position="111"/>
        <end position="124"/>
    </location>
</feature>
<proteinExistence type="predicted"/>
<keyword evidence="3" id="KW-0677">Repeat</keyword>
<dbReference type="GO" id="GO:0005667">
    <property type="term" value="C:transcription regulator complex"/>
    <property type="evidence" value="ECO:0007669"/>
    <property type="project" value="TreeGrafter"/>
</dbReference>
<dbReference type="InterPro" id="IPR013087">
    <property type="entry name" value="Znf_C2H2_type"/>
</dbReference>
<feature type="compositionally biased region" description="Acidic residues" evidence="8">
    <location>
        <begin position="88"/>
        <end position="101"/>
    </location>
</feature>
<feature type="region of interest" description="Disordered" evidence="8">
    <location>
        <begin position="77"/>
        <end position="146"/>
    </location>
</feature>
<dbReference type="GO" id="GO:0000978">
    <property type="term" value="F:RNA polymerase II cis-regulatory region sequence-specific DNA binding"/>
    <property type="evidence" value="ECO:0007669"/>
    <property type="project" value="TreeGrafter"/>
</dbReference>
<protein>
    <recommendedName>
        <fullName evidence="9">C2H2-type domain-containing protein</fullName>
    </recommendedName>
</protein>
<dbReference type="PANTHER" id="PTHR14003:SF23">
    <property type="entry name" value="ZINC FINGER PROTEIN 143"/>
    <property type="match status" value="1"/>
</dbReference>
<dbReference type="FunFam" id="3.30.160.60:FF:000557">
    <property type="entry name" value="zinc finger and SCAN domain-containing protein 29"/>
    <property type="match status" value="1"/>
</dbReference>
<dbReference type="Gene3D" id="3.30.160.60">
    <property type="entry name" value="Classic Zinc Finger"/>
    <property type="match status" value="5"/>
</dbReference>
<dbReference type="EMBL" id="OC006906">
    <property type="protein sequence ID" value="CAD7266386.1"/>
    <property type="molecule type" value="Genomic_DNA"/>
</dbReference>
<evidence type="ECO:0000259" key="9">
    <source>
        <dbReference type="PROSITE" id="PS50157"/>
    </source>
</evidence>
<dbReference type="SUPFAM" id="SSF57667">
    <property type="entry name" value="beta-beta-alpha zinc fingers"/>
    <property type="match status" value="3"/>
</dbReference>
<dbReference type="GO" id="GO:0008270">
    <property type="term" value="F:zinc ion binding"/>
    <property type="evidence" value="ECO:0007669"/>
    <property type="project" value="UniProtKB-KW"/>
</dbReference>
<evidence type="ECO:0000313" key="10">
    <source>
        <dbReference type="EMBL" id="CAD7266386.1"/>
    </source>
</evidence>
<evidence type="ECO:0000256" key="4">
    <source>
        <dbReference type="ARBA" id="ARBA00022771"/>
    </source>
</evidence>
<dbReference type="SMART" id="SM00355">
    <property type="entry name" value="ZnF_C2H2"/>
    <property type="match status" value="4"/>
</dbReference>
<keyword evidence="2" id="KW-0479">Metal-binding</keyword>
<evidence type="ECO:0000256" key="6">
    <source>
        <dbReference type="ARBA" id="ARBA00023242"/>
    </source>
</evidence>
<dbReference type="FunFam" id="3.30.160.60:FF:002004">
    <property type="entry name" value="Zinc finger protein 473"/>
    <property type="match status" value="1"/>
</dbReference>
<feature type="domain" description="C2H2-type" evidence="9">
    <location>
        <begin position="180"/>
        <end position="208"/>
    </location>
</feature>
<evidence type="ECO:0000256" key="5">
    <source>
        <dbReference type="ARBA" id="ARBA00022833"/>
    </source>
</evidence>
<evidence type="ECO:0000256" key="8">
    <source>
        <dbReference type="SAM" id="MobiDB-lite"/>
    </source>
</evidence>
<dbReference type="PROSITE" id="PS50157">
    <property type="entry name" value="ZINC_FINGER_C2H2_2"/>
    <property type="match status" value="4"/>
</dbReference>
<keyword evidence="5" id="KW-0862">Zinc</keyword>
<reference evidence="10" key="1">
    <citation type="submission" date="2020-11" db="EMBL/GenBank/DDBJ databases">
        <authorList>
            <person name="Tran Van P."/>
        </authorList>
    </citation>
    <scope>NUCLEOTIDE SEQUENCE</scope>
</reference>
<dbReference type="FunFam" id="3.30.160.60:FF:000512">
    <property type="entry name" value="zinc finger protein 197 isoform X1"/>
    <property type="match status" value="1"/>
</dbReference>
<dbReference type="PROSITE" id="PS00028">
    <property type="entry name" value="ZINC_FINGER_C2H2_1"/>
    <property type="match status" value="4"/>
</dbReference>
<dbReference type="GO" id="GO:0000981">
    <property type="term" value="F:DNA-binding transcription factor activity, RNA polymerase II-specific"/>
    <property type="evidence" value="ECO:0007669"/>
    <property type="project" value="TreeGrafter"/>
</dbReference>
<sequence length="374" mass="42849">MFVGDGLPALICSQCFHQVNVSYEFKKQVETSDNTLRNYLRKQEDGDVLSGNNNPVIFDEWKFSPLKMEAKDKLDEEAGAKYKNTENVSDDSSWDEEEQNKEDEPPPPSRKSTRIRKARARRKALNKEEEEVNSIENENYNEDEIENEIEIESETENESEEHNRVRSSLRKTAGKKEKQYSCEFCGKTFSAAFNLNRHRHNMHISGNPFSCDLCGKSFSLSSELVCHKRIHTGERPYTCNDCGRKFIRASTLKCHQRLHTGEKPYVCHMCGMCFSQCSLLIHHRRLHSGEKPFCCKDCGKTFAQSSSLKVAVELNTTSALANYATEAAGDWMLFLSCQIIEALEYLVEPRQACQKTIYFLDRACSVCRTPGRQV</sequence>
<evidence type="ECO:0000256" key="2">
    <source>
        <dbReference type="ARBA" id="ARBA00022723"/>
    </source>
</evidence>
<evidence type="ECO:0000256" key="3">
    <source>
        <dbReference type="ARBA" id="ARBA00022737"/>
    </source>
</evidence>
<dbReference type="FunFam" id="3.30.160.60:FF:000065">
    <property type="entry name" value="B-cell CLL/lymphoma 6, member B"/>
    <property type="match status" value="1"/>
</dbReference>
<keyword evidence="6" id="KW-0539">Nucleus</keyword>
<keyword evidence="4 7" id="KW-0863">Zinc-finger</keyword>
<evidence type="ECO:0000256" key="1">
    <source>
        <dbReference type="ARBA" id="ARBA00004123"/>
    </source>
</evidence>
<accession>A0A7R9G453</accession>
<dbReference type="PANTHER" id="PTHR14003">
    <property type="entry name" value="TRANSCRIPTIONAL REPRESSOR PROTEIN YY"/>
    <property type="match status" value="1"/>
</dbReference>
<feature type="compositionally biased region" description="Acidic residues" evidence="8">
    <location>
        <begin position="128"/>
        <end position="146"/>
    </location>
</feature>
<organism evidence="10">
    <name type="scientific">Timema shepardi</name>
    <name type="common">Walking stick</name>
    <dbReference type="NCBI Taxonomy" id="629360"/>
    <lineage>
        <taxon>Eukaryota</taxon>
        <taxon>Metazoa</taxon>
        <taxon>Ecdysozoa</taxon>
        <taxon>Arthropoda</taxon>
        <taxon>Hexapoda</taxon>
        <taxon>Insecta</taxon>
        <taxon>Pterygota</taxon>
        <taxon>Neoptera</taxon>
        <taxon>Polyneoptera</taxon>
        <taxon>Phasmatodea</taxon>
        <taxon>Timematodea</taxon>
        <taxon>Timematoidea</taxon>
        <taxon>Timematidae</taxon>
        <taxon>Timema</taxon>
    </lineage>
</organism>
<feature type="domain" description="C2H2-type" evidence="9">
    <location>
        <begin position="265"/>
        <end position="292"/>
    </location>
</feature>
<comment type="subcellular location">
    <subcellularLocation>
        <location evidence="1">Nucleus</location>
    </subcellularLocation>
</comment>
<dbReference type="AlphaFoldDB" id="A0A7R9G453"/>
<name>A0A7R9G453_TIMSH</name>
<dbReference type="GO" id="GO:0000785">
    <property type="term" value="C:chromatin"/>
    <property type="evidence" value="ECO:0007669"/>
    <property type="project" value="TreeGrafter"/>
</dbReference>
<feature type="domain" description="C2H2-type" evidence="9">
    <location>
        <begin position="237"/>
        <end position="264"/>
    </location>
</feature>
<dbReference type="GO" id="GO:0031519">
    <property type="term" value="C:PcG protein complex"/>
    <property type="evidence" value="ECO:0007669"/>
    <property type="project" value="TreeGrafter"/>
</dbReference>
<dbReference type="Pfam" id="PF00096">
    <property type="entry name" value="zf-C2H2"/>
    <property type="match status" value="4"/>
</dbReference>
<evidence type="ECO:0000256" key="7">
    <source>
        <dbReference type="PROSITE-ProRule" id="PRU00042"/>
    </source>
</evidence>
<dbReference type="InterPro" id="IPR036236">
    <property type="entry name" value="Znf_C2H2_sf"/>
</dbReference>
<gene>
    <name evidence="10" type="ORF">TSIB3V08_LOCUS10405</name>
</gene>
<dbReference type="SUPFAM" id="SSF57716">
    <property type="entry name" value="Glucocorticoid receptor-like (DNA-binding domain)"/>
    <property type="match status" value="1"/>
</dbReference>